<dbReference type="Pfam" id="PF14690">
    <property type="entry name" value="Zn_ribbon_ISL3"/>
    <property type="match status" value="1"/>
</dbReference>
<dbReference type="Proteomes" id="UP000308000">
    <property type="component" value="Unassembled WGS sequence"/>
</dbReference>
<evidence type="ECO:0000259" key="1">
    <source>
        <dbReference type="Pfam" id="PF14690"/>
    </source>
</evidence>
<dbReference type="AlphaFoldDB" id="A0AAJ5F7U2"/>
<dbReference type="EMBL" id="VBRC01000001">
    <property type="protein sequence ID" value="TLK32113.1"/>
    <property type="molecule type" value="Genomic_DNA"/>
</dbReference>
<evidence type="ECO:0000313" key="2">
    <source>
        <dbReference type="EMBL" id="MBB5293404.1"/>
    </source>
</evidence>
<evidence type="ECO:0000313" key="5">
    <source>
        <dbReference type="Proteomes" id="UP000536909"/>
    </source>
</evidence>
<keyword evidence="5" id="KW-1185">Reference proteome</keyword>
<protein>
    <submittedName>
        <fullName evidence="2">Transposase</fullName>
    </submittedName>
</protein>
<evidence type="ECO:0000313" key="3">
    <source>
        <dbReference type="EMBL" id="TLK32113.1"/>
    </source>
</evidence>
<dbReference type="EMBL" id="JACHFV010000001">
    <property type="protein sequence ID" value="MBB5293404.1"/>
    <property type="molecule type" value="Genomic_DNA"/>
</dbReference>
<proteinExistence type="predicted"/>
<accession>A0AAJ5F7U2</accession>
<reference evidence="2 5" key="2">
    <citation type="submission" date="2020-08" db="EMBL/GenBank/DDBJ databases">
        <title>Genomic Encyclopedia of Type Strains, Phase IV (KMG-IV): sequencing the most valuable type-strain genomes for metagenomic binning, comparative biology and taxonomic classification.</title>
        <authorList>
            <person name="Goeker M."/>
        </authorList>
    </citation>
    <scope>NUCLEOTIDE SEQUENCE [LARGE SCALE GENOMIC DNA]</scope>
    <source>
        <strain evidence="2 5">DSM 105434</strain>
    </source>
</reference>
<name>A0AAJ5F7U2_9DEIO</name>
<dbReference type="Proteomes" id="UP000536909">
    <property type="component" value="Unassembled WGS sequence"/>
</dbReference>
<gene>
    <name evidence="3" type="ORF">FCS05_01235</name>
    <name evidence="2" type="ORF">HNQ10_000217</name>
</gene>
<evidence type="ECO:0000313" key="4">
    <source>
        <dbReference type="Proteomes" id="UP000308000"/>
    </source>
</evidence>
<reference evidence="3 4" key="1">
    <citation type="submission" date="2019-04" db="EMBL/GenBank/DDBJ databases">
        <title>Deinococcus metalilatus MA1002 mutant No.5.</title>
        <authorList>
            <person name="Park W."/>
            <person name="Park C."/>
        </authorList>
    </citation>
    <scope>NUCLEOTIDE SEQUENCE [LARGE SCALE GENOMIC DNA]</scope>
    <source>
        <strain evidence="3 4">MA1002-m5</strain>
    </source>
</reference>
<comment type="caution">
    <text evidence="3">The sequence shown here is derived from an EMBL/GenBank/DDBJ whole genome shotgun (WGS) entry which is preliminary data.</text>
</comment>
<organism evidence="3 4">
    <name type="scientific">Deinococcus metallilatus</name>
    <dbReference type="NCBI Taxonomy" id="1211322"/>
    <lineage>
        <taxon>Bacteria</taxon>
        <taxon>Thermotogati</taxon>
        <taxon>Deinococcota</taxon>
        <taxon>Deinococci</taxon>
        <taxon>Deinococcales</taxon>
        <taxon>Deinococcaceae</taxon>
        <taxon>Deinococcus</taxon>
    </lineage>
</organism>
<dbReference type="RefSeq" id="WP_129117111.1">
    <property type="nucleotide sequence ID" value="NZ_BSUI01000012.1"/>
</dbReference>
<sequence>MDLQLCLPDPELLALQATTVQPEVLWLDLESRAPSGVCPRCGQPSSHRHSRYTRILKDVALLGRRVRLRLTVRKFFYNSVGYA</sequence>
<feature type="domain" description="Transposase IS204/IS1001/IS1096/IS1165 zinc-finger" evidence="1">
    <location>
        <begin position="36"/>
        <end position="76"/>
    </location>
</feature>
<dbReference type="InterPro" id="IPR029261">
    <property type="entry name" value="Transposase_Znf"/>
</dbReference>